<evidence type="ECO:0000313" key="2">
    <source>
        <dbReference type="Proteomes" id="UP000465810"/>
    </source>
</evidence>
<dbReference type="Proteomes" id="UP000465810">
    <property type="component" value="Unassembled WGS sequence"/>
</dbReference>
<dbReference type="RefSeq" id="WP_160986461.1">
    <property type="nucleotide sequence ID" value="NZ_WVTD01000010.1"/>
</dbReference>
<accession>A0A7X4GIF7</accession>
<evidence type="ECO:0008006" key="3">
    <source>
        <dbReference type="Google" id="ProtNLM"/>
    </source>
</evidence>
<dbReference type="AlphaFoldDB" id="A0A7X4GIF7"/>
<reference evidence="1 2" key="1">
    <citation type="submission" date="2019-12" db="EMBL/GenBank/DDBJ databases">
        <authorList>
            <person name="Feng G."/>
            <person name="Zhu H."/>
        </authorList>
    </citation>
    <scope>NUCLEOTIDE SEQUENCE [LARGE SCALE GENOMIC DNA]</scope>
    <source>
        <strain evidence="1 2">FGD1</strain>
    </source>
</reference>
<dbReference type="Gene3D" id="3.20.20.70">
    <property type="entry name" value="Aldolase class I"/>
    <property type="match status" value="1"/>
</dbReference>
<name>A0A7X4GIF7_9SPHN</name>
<comment type="caution">
    <text evidence="1">The sequence shown here is derived from an EMBL/GenBank/DDBJ whole genome shotgun (WGS) entry which is preliminary data.</text>
</comment>
<proteinExistence type="predicted"/>
<evidence type="ECO:0000313" key="1">
    <source>
        <dbReference type="EMBL" id="MYL98821.1"/>
    </source>
</evidence>
<protein>
    <recommendedName>
        <fullName evidence="3">Radical SAM protein</fullName>
    </recommendedName>
</protein>
<keyword evidence="2" id="KW-1185">Reference proteome</keyword>
<gene>
    <name evidence="1" type="ORF">GR702_13720</name>
</gene>
<dbReference type="SUPFAM" id="SSF102114">
    <property type="entry name" value="Radical SAM enzymes"/>
    <property type="match status" value="1"/>
</dbReference>
<dbReference type="InterPro" id="IPR013785">
    <property type="entry name" value="Aldolase_TIM"/>
</dbReference>
<sequence length="321" mass="36148">MFPETPADRIGRLRTSNYDISNVCNLRCEGCLYFSGAGDEILAAEHSIEMWRSFFAAEANRGINFAYIAGAEPSLTPDRIRACHEHIPMGVIFTNGTKRIDSDIDYRIHVSIWGDEVGSKRYRGADINSKAMRNYVDDDRAVFVMTLNSHNLSEVAAVVAQCADNGLTLTFSLFSPTREYNAPDAARSGADLRLSADDLAAARDVMLQAEQLHPDTVRISHPFINWVTQEGSLYTLDEAQVATDCGNRLTRSHVHWNADLQRNSGKCCSPNLDCRDCRPYAMSLATYFNRRRQMPDDWPAVWQFWSELFLPVRRETPALAP</sequence>
<dbReference type="InterPro" id="IPR058240">
    <property type="entry name" value="rSAM_sf"/>
</dbReference>
<dbReference type="EMBL" id="WVTD01000010">
    <property type="protein sequence ID" value="MYL98821.1"/>
    <property type="molecule type" value="Genomic_DNA"/>
</dbReference>
<organism evidence="1 2">
    <name type="scientific">Novosphingobium silvae</name>
    <dbReference type="NCBI Taxonomy" id="2692619"/>
    <lineage>
        <taxon>Bacteria</taxon>
        <taxon>Pseudomonadati</taxon>
        <taxon>Pseudomonadota</taxon>
        <taxon>Alphaproteobacteria</taxon>
        <taxon>Sphingomonadales</taxon>
        <taxon>Sphingomonadaceae</taxon>
        <taxon>Novosphingobium</taxon>
    </lineage>
</organism>